<sequence>MAVVSLIVDGWEPADFGAALDEAFGIACRTGLHCAPGACRALGASGQGTTRMSPGFFTTVEEIDQAIEAVRELANASLSVVREA</sequence>
<dbReference type="SUPFAM" id="SSF53383">
    <property type="entry name" value="PLP-dependent transferases"/>
    <property type="match status" value="1"/>
</dbReference>
<dbReference type="AlphaFoldDB" id="I4ECJ3"/>
<dbReference type="Proteomes" id="UP000004221">
    <property type="component" value="Unassembled WGS sequence"/>
</dbReference>
<evidence type="ECO:0000256" key="1">
    <source>
        <dbReference type="ARBA" id="ARBA00022898"/>
    </source>
</evidence>
<organism evidence="3 4">
    <name type="scientific">Nitrolancea hollandica Lb</name>
    <dbReference type="NCBI Taxonomy" id="1129897"/>
    <lineage>
        <taxon>Bacteria</taxon>
        <taxon>Pseudomonadati</taxon>
        <taxon>Thermomicrobiota</taxon>
        <taxon>Thermomicrobia</taxon>
        <taxon>Sphaerobacterales</taxon>
        <taxon>Sphaerobacterineae</taxon>
        <taxon>Sphaerobacteraceae</taxon>
        <taxon>Nitrolancea</taxon>
    </lineage>
</organism>
<reference evidence="3 4" key="1">
    <citation type="journal article" date="2012" name="ISME J.">
        <title>Nitrification expanded: discovery, physiology and genomics of a nitrite-oxidizing bacterium from the phylum Chloroflexi.</title>
        <authorList>
            <person name="Sorokin D.Y."/>
            <person name="Lucker S."/>
            <person name="Vejmelkova D."/>
            <person name="Kostrikina N.A."/>
            <person name="Kleerebezem R."/>
            <person name="Rijpstra W.I."/>
            <person name="Damste J.S."/>
            <person name="Le Paslier D."/>
            <person name="Muyzer G."/>
            <person name="Wagner M."/>
            <person name="van Loosdrecht M.C."/>
            <person name="Daims H."/>
        </authorList>
    </citation>
    <scope>NUCLEOTIDE SEQUENCE [LARGE SCALE GENOMIC DNA]</scope>
    <source>
        <strain evidence="4">none</strain>
    </source>
</reference>
<proteinExistence type="predicted"/>
<accession>I4ECJ3</accession>
<dbReference type="InterPro" id="IPR015424">
    <property type="entry name" value="PyrdxlP-dep_Trfase"/>
</dbReference>
<keyword evidence="4" id="KW-1185">Reference proteome</keyword>
<gene>
    <name evidence="3" type="ORF">NITHO_1050002</name>
</gene>
<dbReference type="Pfam" id="PF00266">
    <property type="entry name" value="Aminotran_5"/>
    <property type="match status" value="1"/>
</dbReference>
<evidence type="ECO:0000313" key="4">
    <source>
        <dbReference type="Proteomes" id="UP000004221"/>
    </source>
</evidence>
<protein>
    <submittedName>
        <fullName evidence="3">Cysteine desulfurase family protein</fullName>
    </submittedName>
</protein>
<dbReference type="InterPro" id="IPR015422">
    <property type="entry name" value="PyrdxlP-dep_Trfase_small"/>
</dbReference>
<feature type="domain" description="Aminotransferase class V" evidence="2">
    <location>
        <begin position="3"/>
        <end position="65"/>
    </location>
</feature>
<evidence type="ECO:0000313" key="3">
    <source>
        <dbReference type="EMBL" id="CCF82405.1"/>
    </source>
</evidence>
<keyword evidence="1" id="KW-0663">Pyridoxal phosphate</keyword>
<dbReference type="InterPro" id="IPR000192">
    <property type="entry name" value="Aminotrans_V_dom"/>
</dbReference>
<dbReference type="Gene3D" id="3.90.1150.10">
    <property type="entry name" value="Aspartate Aminotransferase, domain 1"/>
    <property type="match status" value="1"/>
</dbReference>
<dbReference type="EMBL" id="CAGS01000008">
    <property type="protein sequence ID" value="CCF82405.1"/>
    <property type="molecule type" value="Genomic_DNA"/>
</dbReference>
<name>I4ECJ3_9BACT</name>
<comment type="caution">
    <text evidence="3">The sequence shown here is derived from an EMBL/GenBank/DDBJ whole genome shotgun (WGS) entry which is preliminary data.</text>
</comment>
<evidence type="ECO:0000259" key="2">
    <source>
        <dbReference type="Pfam" id="PF00266"/>
    </source>
</evidence>